<dbReference type="EMBL" id="JBHFAB010000005">
    <property type="protein sequence ID" value="MFC1416735.1"/>
    <property type="molecule type" value="Genomic_DNA"/>
</dbReference>
<dbReference type="InterPro" id="IPR010099">
    <property type="entry name" value="SDR39U1"/>
</dbReference>
<feature type="domain" description="NAD-dependent epimerase/dehydratase" evidence="2">
    <location>
        <begin position="3"/>
        <end position="223"/>
    </location>
</feature>
<accession>A0ABV6VSM6</accession>
<dbReference type="Gene3D" id="3.40.50.720">
    <property type="entry name" value="NAD(P)-binding Rossmann-like Domain"/>
    <property type="match status" value="1"/>
</dbReference>
<dbReference type="PANTHER" id="PTHR11092">
    <property type="entry name" value="SUGAR NUCLEOTIDE EPIMERASE RELATED"/>
    <property type="match status" value="1"/>
</dbReference>
<evidence type="ECO:0000259" key="2">
    <source>
        <dbReference type="Pfam" id="PF01370"/>
    </source>
</evidence>
<name>A0ABV6VSM6_9ACTN</name>
<dbReference type="InterPro" id="IPR013549">
    <property type="entry name" value="DUF1731"/>
</dbReference>
<comment type="similarity">
    <text evidence="1">Belongs to the NAD(P)-dependent epimerase/dehydratase family. SDR39U1 subfamily.</text>
</comment>
<gene>
    <name evidence="4" type="ORF">ACEZDE_08775</name>
</gene>
<comment type="caution">
    <text evidence="4">The sequence shown here is derived from an EMBL/GenBank/DDBJ whole genome shotgun (WGS) entry which is preliminary data.</text>
</comment>
<dbReference type="PANTHER" id="PTHR11092:SF0">
    <property type="entry name" value="EPIMERASE FAMILY PROTEIN SDR39U1"/>
    <property type="match status" value="1"/>
</dbReference>
<organism evidence="4 5">
    <name type="scientific">Streptacidiphilus cavernicola</name>
    <dbReference type="NCBI Taxonomy" id="3342716"/>
    <lineage>
        <taxon>Bacteria</taxon>
        <taxon>Bacillati</taxon>
        <taxon>Actinomycetota</taxon>
        <taxon>Actinomycetes</taxon>
        <taxon>Kitasatosporales</taxon>
        <taxon>Streptomycetaceae</taxon>
        <taxon>Streptacidiphilus</taxon>
    </lineage>
</organism>
<feature type="domain" description="DUF1731" evidence="3">
    <location>
        <begin position="260"/>
        <end position="305"/>
    </location>
</feature>
<dbReference type="Pfam" id="PF08338">
    <property type="entry name" value="DUF1731"/>
    <property type="match status" value="1"/>
</dbReference>
<evidence type="ECO:0000313" key="5">
    <source>
        <dbReference type="Proteomes" id="UP001592531"/>
    </source>
</evidence>
<dbReference type="NCBIfam" id="TIGR01777">
    <property type="entry name" value="yfcH"/>
    <property type="match status" value="1"/>
</dbReference>
<dbReference type="RefSeq" id="WP_380534231.1">
    <property type="nucleotide sequence ID" value="NZ_JBHFAB010000005.1"/>
</dbReference>
<dbReference type="Proteomes" id="UP001592531">
    <property type="component" value="Unassembled WGS sequence"/>
</dbReference>
<reference evidence="4 5" key="1">
    <citation type="submission" date="2024-09" db="EMBL/GenBank/DDBJ databases">
        <authorList>
            <person name="Lee S.D."/>
        </authorList>
    </citation>
    <scope>NUCLEOTIDE SEQUENCE [LARGE SCALE GENOMIC DNA]</scope>
    <source>
        <strain evidence="4 5">N8-3</strain>
    </source>
</reference>
<protein>
    <submittedName>
        <fullName evidence="4">TIGR01777 family oxidoreductase</fullName>
    </submittedName>
</protein>
<sequence length="308" mass="32388">MRIAVTGSTGLIGSALVRSLLDDGHQVVRLVRRPPAPQLDGSTEVRWNPRLRQIDRKGLAEGPDGAPLDAVVHLAGAGVADRRWSTAYKREIHASRVQGTGTLAAAVAGLDQPPKVMVSGSAVGIYGQTGDEVIDETAPAGGDFLARVCVEWEEAAAPAAEAGVRVAHARTGLVVAGNGGAWGRLFPLFRVGLGGRLGNGRQYWSFISLRDEVAALRFLIDDETETLSGPFNLTAPTPVTNAEVTAAMGRALRRPTVAAVPEFALKAALGEMAVEVTGSHRVLPTRLLEAGFRYTHPTIDDAIEAALG</sequence>
<evidence type="ECO:0000256" key="1">
    <source>
        <dbReference type="ARBA" id="ARBA00009353"/>
    </source>
</evidence>
<dbReference type="Pfam" id="PF01370">
    <property type="entry name" value="Epimerase"/>
    <property type="match status" value="1"/>
</dbReference>
<dbReference type="SUPFAM" id="SSF51735">
    <property type="entry name" value="NAD(P)-binding Rossmann-fold domains"/>
    <property type="match status" value="1"/>
</dbReference>
<proteinExistence type="inferred from homology"/>
<keyword evidence="5" id="KW-1185">Reference proteome</keyword>
<evidence type="ECO:0000313" key="4">
    <source>
        <dbReference type="EMBL" id="MFC1416735.1"/>
    </source>
</evidence>
<dbReference type="InterPro" id="IPR036291">
    <property type="entry name" value="NAD(P)-bd_dom_sf"/>
</dbReference>
<evidence type="ECO:0000259" key="3">
    <source>
        <dbReference type="Pfam" id="PF08338"/>
    </source>
</evidence>
<dbReference type="InterPro" id="IPR001509">
    <property type="entry name" value="Epimerase_deHydtase"/>
</dbReference>